<accession>A0ABQ3ZMH5</accession>
<dbReference type="Pfam" id="PF09362">
    <property type="entry name" value="DUF1996"/>
    <property type="match status" value="1"/>
</dbReference>
<dbReference type="InterPro" id="IPR018535">
    <property type="entry name" value="DUF1996"/>
</dbReference>
<sequence>MVGPEHHSGLTGALRGTQRIDVFAYCEGMADAWGRRRAVAVTLAIELLLAGVVFGAARVSSPSLGADYVDFAGASGAAVAAAPVEASFTWDCGRNEIGHLSTANVVVTPGKPGSPHHVHDYLGNRSVDVGSTVDSLAGAATTCTNGDESSYYWPVLRTVREGESDHGGAIQVAASVTLTYYANPRGPVLPMPRFLRGAVGDAYAVTNGGALAAPVWSCEGAGARRTLNYPICAQGRRVLRVFDFPSCWDGRRIDSTGHRRHLVFPQPGGGCPLGTFAVPRLEIVVAYDIPRGTRYRIDSFDDQRHSPRTDHAFFVNLMPDALMRHIADCLNSVAGGKECAA</sequence>
<dbReference type="PANTHER" id="PTHR43662:SF3">
    <property type="entry name" value="DOMAIN PROTEIN, PUTATIVE (AFU_ORTHOLOGUE AFUA_6G11970)-RELATED"/>
    <property type="match status" value="1"/>
</dbReference>
<dbReference type="PANTHER" id="PTHR43662">
    <property type="match status" value="1"/>
</dbReference>
<gene>
    <name evidence="2" type="ORF">Ahu01nite_028550</name>
</gene>
<evidence type="ECO:0000259" key="1">
    <source>
        <dbReference type="Pfam" id="PF09362"/>
    </source>
</evidence>
<evidence type="ECO:0000313" key="2">
    <source>
        <dbReference type="EMBL" id="GIE19753.1"/>
    </source>
</evidence>
<organism evidence="2 3">
    <name type="scientific">Winogradskya humida</name>
    <dbReference type="NCBI Taxonomy" id="113566"/>
    <lineage>
        <taxon>Bacteria</taxon>
        <taxon>Bacillati</taxon>
        <taxon>Actinomycetota</taxon>
        <taxon>Actinomycetes</taxon>
        <taxon>Micromonosporales</taxon>
        <taxon>Micromonosporaceae</taxon>
        <taxon>Winogradskya</taxon>
    </lineage>
</organism>
<evidence type="ECO:0000313" key="3">
    <source>
        <dbReference type="Proteomes" id="UP000603200"/>
    </source>
</evidence>
<proteinExistence type="predicted"/>
<dbReference type="Proteomes" id="UP000603200">
    <property type="component" value="Unassembled WGS sequence"/>
</dbReference>
<feature type="domain" description="DUF1996" evidence="1">
    <location>
        <begin position="106"/>
        <end position="290"/>
    </location>
</feature>
<keyword evidence="3" id="KW-1185">Reference proteome</keyword>
<reference evidence="2 3" key="1">
    <citation type="submission" date="2021-01" db="EMBL/GenBank/DDBJ databases">
        <title>Whole genome shotgun sequence of Actinoplanes humidus NBRC 14915.</title>
        <authorList>
            <person name="Komaki H."/>
            <person name="Tamura T."/>
        </authorList>
    </citation>
    <scope>NUCLEOTIDE SEQUENCE [LARGE SCALE GENOMIC DNA]</scope>
    <source>
        <strain evidence="2 3">NBRC 14915</strain>
    </source>
</reference>
<protein>
    <recommendedName>
        <fullName evidence="1">DUF1996 domain-containing protein</fullName>
    </recommendedName>
</protein>
<name>A0ABQ3ZMH5_9ACTN</name>
<comment type="caution">
    <text evidence="2">The sequence shown here is derived from an EMBL/GenBank/DDBJ whole genome shotgun (WGS) entry which is preliminary data.</text>
</comment>
<dbReference type="EMBL" id="BOMN01000032">
    <property type="protein sequence ID" value="GIE19753.1"/>
    <property type="molecule type" value="Genomic_DNA"/>
</dbReference>